<evidence type="ECO:0000313" key="5">
    <source>
        <dbReference type="Proteomes" id="UP001056386"/>
    </source>
</evidence>
<keyword evidence="1 2" id="KW-0597">Phosphoprotein</keyword>
<dbReference type="GeneID" id="45697891"/>
<dbReference type="InterPro" id="IPR050595">
    <property type="entry name" value="Bact_response_regulator"/>
</dbReference>
<dbReference type="SMART" id="SM00448">
    <property type="entry name" value="REC"/>
    <property type="match status" value="1"/>
</dbReference>
<dbReference type="InterPro" id="IPR001789">
    <property type="entry name" value="Sig_transdc_resp-reg_receiver"/>
</dbReference>
<keyword evidence="5" id="KW-1185">Reference proteome</keyword>
<evidence type="ECO:0000259" key="3">
    <source>
        <dbReference type="PROSITE" id="PS50110"/>
    </source>
</evidence>
<dbReference type="PANTHER" id="PTHR44591:SF3">
    <property type="entry name" value="RESPONSE REGULATORY DOMAIN-CONTAINING PROTEIN"/>
    <property type="match status" value="1"/>
</dbReference>
<dbReference type="RefSeq" id="WP_015875522.1">
    <property type="nucleotide sequence ID" value="NZ_CP021074.1"/>
</dbReference>
<proteinExistence type="predicted"/>
<dbReference type="SUPFAM" id="SSF52172">
    <property type="entry name" value="CheY-like"/>
    <property type="match status" value="1"/>
</dbReference>
<dbReference type="Proteomes" id="UP001056386">
    <property type="component" value="Chromosome 1"/>
</dbReference>
<reference evidence="4" key="1">
    <citation type="submission" date="2022-06" db="EMBL/GenBank/DDBJ databases">
        <title>Draft genome sequence of Burkholderia glumae strain GR20004 isolated from rice panicle showing bacterial panicle blight.</title>
        <authorList>
            <person name="Choi S.Y."/>
            <person name="Lee Y.H."/>
        </authorList>
    </citation>
    <scope>NUCLEOTIDE SEQUENCE</scope>
    <source>
        <strain evidence="4">GR20004</strain>
    </source>
</reference>
<evidence type="ECO:0000256" key="2">
    <source>
        <dbReference type="PROSITE-ProRule" id="PRU00169"/>
    </source>
</evidence>
<gene>
    <name evidence="4" type="ORF">NFI99_24085</name>
</gene>
<dbReference type="EMBL" id="CP099587">
    <property type="protein sequence ID" value="USS44708.1"/>
    <property type="molecule type" value="Genomic_DNA"/>
</dbReference>
<evidence type="ECO:0000313" key="4">
    <source>
        <dbReference type="EMBL" id="USS44708.1"/>
    </source>
</evidence>
<dbReference type="Gene3D" id="3.40.50.2300">
    <property type="match status" value="1"/>
</dbReference>
<dbReference type="PROSITE" id="PS50110">
    <property type="entry name" value="RESPONSE_REGULATORY"/>
    <property type="match status" value="1"/>
</dbReference>
<feature type="modified residue" description="4-aspartylphosphate" evidence="2">
    <location>
        <position position="72"/>
    </location>
</feature>
<dbReference type="Pfam" id="PF00072">
    <property type="entry name" value="Response_reg"/>
    <property type="match status" value="1"/>
</dbReference>
<name>A0ABY5BCW3_BURGL</name>
<feature type="domain" description="Response regulatory" evidence="3">
    <location>
        <begin position="23"/>
        <end position="139"/>
    </location>
</feature>
<accession>A0ABY5BCW3</accession>
<dbReference type="PANTHER" id="PTHR44591">
    <property type="entry name" value="STRESS RESPONSE REGULATOR PROTEIN 1"/>
    <property type="match status" value="1"/>
</dbReference>
<dbReference type="InterPro" id="IPR011006">
    <property type="entry name" value="CheY-like_superfamily"/>
</dbReference>
<organism evidence="4 5">
    <name type="scientific">Burkholderia glumae</name>
    <name type="common">Pseudomonas glumae</name>
    <dbReference type="NCBI Taxonomy" id="337"/>
    <lineage>
        <taxon>Bacteria</taxon>
        <taxon>Pseudomonadati</taxon>
        <taxon>Pseudomonadota</taxon>
        <taxon>Betaproteobacteria</taxon>
        <taxon>Burkholderiales</taxon>
        <taxon>Burkholderiaceae</taxon>
        <taxon>Burkholderia</taxon>
    </lineage>
</organism>
<protein>
    <submittedName>
        <fullName evidence="4">Response regulator</fullName>
    </submittedName>
</protein>
<sequence>MNTTNATRCSSRTFRRAGDRALRVLVVDDHADAAEATALYLSVVGHEARYVTTALAAGDAATGHAPAVVLLDINMPGKSGFDVATELRALAATRDAILIAYTSDEWAAIREDAMASGFDGYFRKASELSVLLDLIASCAESEAPRAGAA</sequence>
<evidence type="ECO:0000256" key="1">
    <source>
        <dbReference type="ARBA" id="ARBA00022553"/>
    </source>
</evidence>